<evidence type="ECO:0008006" key="3">
    <source>
        <dbReference type="Google" id="ProtNLM"/>
    </source>
</evidence>
<gene>
    <name evidence="1" type="ORF">PENCOP_c008G05275</name>
</gene>
<name>A0A1V6UIS3_9EURO</name>
<dbReference type="EMBL" id="MDDG01000008">
    <property type="protein sequence ID" value="OQE38365.1"/>
    <property type="molecule type" value="Genomic_DNA"/>
</dbReference>
<dbReference type="Proteomes" id="UP000191500">
    <property type="component" value="Unassembled WGS sequence"/>
</dbReference>
<accession>A0A1V6UIS3</accession>
<evidence type="ECO:0000313" key="2">
    <source>
        <dbReference type="Proteomes" id="UP000191500"/>
    </source>
</evidence>
<proteinExistence type="predicted"/>
<dbReference type="AlphaFoldDB" id="A0A1V6UIS3"/>
<organism evidence="1 2">
    <name type="scientific">Penicillium coprophilum</name>
    <dbReference type="NCBI Taxonomy" id="36646"/>
    <lineage>
        <taxon>Eukaryota</taxon>
        <taxon>Fungi</taxon>
        <taxon>Dikarya</taxon>
        <taxon>Ascomycota</taxon>
        <taxon>Pezizomycotina</taxon>
        <taxon>Eurotiomycetes</taxon>
        <taxon>Eurotiomycetidae</taxon>
        <taxon>Eurotiales</taxon>
        <taxon>Aspergillaceae</taxon>
        <taxon>Penicillium</taxon>
    </lineage>
</organism>
<keyword evidence="2" id="KW-1185">Reference proteome</keyword>
<dbReference type="InterPro" id="IPR027417">
    <property type="entry name" value="P-loop_NTPase"/>
</dbReference>
<protein>
    <recommendedName>
        <fullName evidence="3">Zeta toxin domain-containing protein</fullName>
    </recommendedName>
</protein>
<reference evidence="2" key="1">
    <citation type="journal article" date="2017" name="Nat. Microbiol.">
        <title>Global analysis of biosynthetic gene clusters reveals vast potential of secondary metabolite production in Penicillium species.</title>
        <authorList>
            <person name="Nielsen J.C."/>
            <person name="Grijseels S."/>
            <person name="Prigent S."/>
            <person name="Ji B."/>
            <person name="Dainat J."/>
            <person name="Nielsen K.F."/>
            <person name="Frisvad J.C."/>
            <person name="Workman M."/>
            <person name="Nielsen J."/>
        </authorList>
    </citation>
    <scope>NUCLEOTIDE SEQUENCE [LARGE SCALE GENOMIC DNA]</scope>
    <source>
        <strain evidence="2">IBT 31321</strain>
    </source>
</reference>
<comment type="caution">
    <text evidence="1">The sequence shown here is derived from an EMBL/GenBank/DDBJ whole genome shotgun (WGS) entry which is preliminary data.</text>
</comment>
<dbReference type="Gene3D" id="3.40.50.300">
    <property type="entry name" value="P-loop containing nucleotide triphosphate hydrolases"/>
    <property type="match status" value="1"/>
</dbReference>
<evidence type="ECO:0000313" key="1">
    <source>
        <dbReference type="EMBL" id="OQE38365.1"/>
    </source>
</evidence>
<dbReference type="Pfam" id="PF13671">
    <property type="entry name" value="AAA_33"/>
    <property type="match status" value="1"/>
</dbReference>
<dbReference type="SUPFAM" id="SSF52540">
    <property type="entry name" value="P-loop containing nucleoside triphosphate hydrolases"/>
    <property type="match status" value="1"/>
</dbReference>
<sequence length="212" mass="24042">MAESTLSFDTPEALSPFLRRTDSDPRPVVMMTCGLAGSGKSSLSKWILSSHPSFKRLSIDSYIYTKYGLYGLDYPQDKYNKYQNEAESALRHELVQLLRQGCQDVILDFSFAFQETRNQWKKLIEESGGRWVLSYLDVGADELRRRVRARNQLAVKDGDSAFFVTNEILESYIAGFEGPTGEGEIVLNFDTVSRTKDRENMSVGGKTQSYVM</sequence>